<dbReference type="EC" id="2.4.99.12" evidence="2 8"/>
<dbReference type="GO" id="GO:0005886">
    <property type="term" value="C:plasma membrane"/>
    <property type="evidence" value="ECO:0007669"/>
    <property type="project" value="UniProtKB-SubCell"/>
</dbReference>
<evidence type="ECO:0000256" key="1">
    <source>
        <dbReference type="ARBA" id="ARBA00004713"/>
    </source>
</evidence>
<dbReference type="SUPFAM" id="SSF53756">
    <property type="entry name" value="UDP-Glycosyltransferase/glycogen phosphorylase"/>
    <property type="match status" value="1"/>
</dbReference>
<dbReference type="EMBL" id="SJZI01000008">
    <property type="protein sequence ID" value="TCJ17648.1"/>
    <property type="molecule type" value="Genomic_DNA"/>
</dbReference>
<gene>
    <name evidence="10" type="ORF">EPD60_05520</name>
</gene>
<feature type="domain" description="3-deoxy-D-manno-octulosonic-acid transferase N-terminal" evidence="9">
    <location>
        <begin position="49"/>
        <end position="221"/>
    </location>
</feature>
<dbReference type="Gene3D" id="3.40.50.11720">
    <property type="entry name" value="3-Deoxy-D-manno-octulosonic-acid transferase, N-terminal domain"/>
    <property type="match status" value="1"/>
</dbReference>
<comment type="subcellular location">
    <subcellularLocation>
        <location evidence="8">Cell membrane</location>
    </subcellularLocation>
</comment>
<keyword evidence="4 8" id="KW-0808">Transferase</keyword>
<comment type="catalytic activity">
    <reaction evidence="6 8">
        <text>lipid IVA (E. coli) + CMP-3-deoxy-beta-D-manno-octulosonate = alpha-Kdo-(2-&gt;6)-lipid IVA (E. coli) + CMP + H(+)</text>
        <dbReference type="Rhea" id="RHEA:28066"/>
        <dbReference type="ChEBI" id="CHEBI:15378"/>
        <dbReference type="ChEBI" id="CHEBI:58603"/>
        <dbReference type="ChEBI" id="CHEBI:60364"/>
        <dbReference type="ChEBI" id="CHEBI:60377"/>
        <dbReference type="ChEBI" id="CHEBI:85987"/>
        <dbReference type="EC" id="2.4.99.12"/>
    </reaction>
</comment>
<dbReference type="InterPro" id="IPR038107">
    <property type="entry name" value="Glycos_transf_N_sf"/>
</dbReference>
<dbReference type="Gene3D" id="3.40.50.2000">
    <property type="entry name" value="Glycogen Phosphorylase B"/>
    <property type="match status" value="1"/>
</dbReference>
<dbReference type="PANTHER" id="PTHR42755:SF1">
    <property type="entry name" value="3-DEOXY-D-MANNO-OCTULOSONIC ACID TRANSFERASE, MITOCHONDRIAL-RELATED"/>
    <property type="match status" value="1"/>
</dbReference>
<evidence type="ECO:0000256" key="5">
    <source>
        <dbReference type="ARBA" id="ARBA00031445"/>
    </source>
</evidence>
<evidence type="ECO:0000256" key="3">
    <source>
        <dbReference type="ARBA" id="ARBA00019077"/>
    </source>
</evidence>
<evidence type="ECO:0000259" key="9">
    <source>
        <dbReference type="Pfam" id="PF04413"/>
    </source>
</evidence>
<dbReference type="GO" id="GO:0009245">
    <property type="term" value="P:lipid A biosynthetic process"/>
    <property type="evidence" value="ECO:0007669"/>
    <property type="project" value="TreeGrafter"/>
</dbReference>
<accession>A0A4R1BKA7</accession>
<keyword evidence="8" id="KW-1003">Cell membrane</keyword>
<dbReference type="InterPro" id="IPR039901">
    <property type="entry name" value="Kdotransferase"/>
</dbReference>
<evidence type="ECO:0000256" key="7">
    <source>
        <dbReference type="PIRSR" id="PIRSR639901-1"/>
    </source>
</evidence>
<protein>
    <recommendedName>
        <fullName evidence="3 8">3-deoxy-D-manno-octulosonic acid transferase</fullName>
        <shortName evidence="8">Kdo transferase</shortName>
        <ecNumber evidence="2 8">2.4.99.12</ecNumber>
    </recommendedName>
    <alternativeName>
        <fullName evidence="5 8">Lipid IV(A) 3-deoxy-D-manno-octulosonic acid transferase</fullName>
    </alternativeName>
</protein>
<evidence type="ECO:0000313" key="11">
    <source>
        <dbReference type="Proteomes" id="UP000295334"/>
    </source>
</evidence>
<evidence type="ECO:0000256" key="6">
    <source>
        <dbReference type="ARBA" id="ARBA00049183"/>
    </source>
</evidence>
<evidence type="ECO:0000256" key="4">
    <source>
        <dbReference type="ARBA" id="ARBA00022679"/>
    </source>
</evidence>
<keyword evidence="8" id="KW-1133">Transmembrane helix</keyword>
<dbReference type="OrthoDB" id="9789797at2"/>
<proteinExistence type="inferred from homology"/>
<sequence>MFAPTFVGTPPNASFLLIYVVFIRLYALAIRIAARFNGKARAWVEGRRNWHQHLQKALAGSGAPVIWMHSASAGEFEQGKPVLEALRQQYPQHRILVTFFSPSGYEVGVKYKGADIVTYLPLDTAANAERFVDTVRPALVVFVKYDYWYYHLNAVCRSGTPLLLVSAIFQPRQAFFKWYGGVHRRMLTFFTWLFVQDEASVQLLQSIGVTKCSAAGDTRFDRVAHITSNPAPLPPIEDFVKGDLPVLVAGSTWAEDEELLNALGDDLKLVIVPHEIDDAHIRQLTERFSKRVTLTYTGLLHEGCAPPSLRVVIINNFGMLSRLYRYAHITYIGGGFNKSGIHNTLEAAAWGKPVLFGPNYQKFREAKGLIGCGAARSVSNAEELKKAVSGLLANPAELDRAGLQAARYVQDNIGATGRILRYIQENRLLTNA</sequence>
<dbReference type="UniPathway" id="UPA00958"/>
<feature type="active site" description="Proton acceptor" evidence="7">
    <location>
        <position position="75"/>
    </location>
</feature>
<dbReference type="Pfam" id="PF04413">
    <property type="entry name" value="Glycos_transf_N"/>
    <property type="match status" value="1"/>
</dbReference>
<dbReference type="GO" id="GO:0043842">
    <property type="term" value="F:Kdo transferase activity"/>
    <property type="evidence" value="ECO:0007669"/>
    <property type="project" value="UniProtKB-EC"/>
</dbReference>
<feature type="transmembrane region" description="Helical" evidence="8">
    <location>
        <begin position="12"/>
        <end position="34"/>
    </location>
</feature>
<dbReference type="Proteomes" id="UP000295334">
    <property type="component" value="Unassembled WGS sequence"/>
</dbReference>
<keyword evidence="8" id="KW-0812">Transmembrane</keyword>
<name>A0A4R1BKA7_9BACT</name>
<organism evidence="10 11">
    <name type="scientific">Flaviaesturariibacter flavus</name>
    <dbReference type="NCBI Taxonomy" id="2502780"/>
    <lineage>
        <taxon>Bacteria</taxon>
        <taxon>Pseudomonadati</taxon>
        <taxon>Bacteroidota</taxon>
        <taxon>Chitinophagia</taxon>
        <taxon>Chitinophagales</taxon>
        <taxon>Chitinophagaceae</taxon>
        <taxon>Flaviaestuariibacter</taxon>
    </lineage>
</organism>
<evidence type="ECO:0000256" key="8">
    <source>
        <dbReference type="RuleBase" id="RU365103"/>
    </source>
</evidence>
<keyword evidence="8" id="KW-0448">Lipopolysaccharide biosynthesis</keyword>
<reference evidence="10 11" key="1">
    <citation type="submission" date="2019-03" db="EMBL/GenBank/DDBJ databases">
        <authorList>
            <person name="Kim M.K.M."/>
        </authorList>
    </citation>
    <scope>NUCLEOTIDE SEQUENCE [LARGE SCALE GENOMIC DNA]</scope>
    <source>
        <strain evidence="10 11">17J68-12</strain>
    </source>
</reference>
<evidence type="ECO:0000256" key="2">
    <source>
        <dbReference type="ARBA" id="ARBA00012621"/>
    </source>
</evidence>
<comment type="similarity">
    <text evidence="8">Belongs to the glycosyltransferase group 1 family.</text>
</comment>
<evidence type="ECO:0000313" key="10">
    <source>
        <dbReference type="EMBL" id="TCJ17648.1"/>
    </source>
</evidence>
<dbReference type="InterPro" id="IPR007507">
    <property type="entry name" value="Glycos_transf_N"/>
</dbReference>
<dbReference type="AlphaFoldDB" id="A0A4R1BKA7"/>
<comment type="pathway">
    <text evidence="1 8">Bacterial outer membrane biogenesis; LPS core biosynthesis.</text>
</comment>
<dbReference type="PANTHER" id="PTHR42755">
    <property type="entry name" value="3-DEOXY-MANNO-OCTULOSONATE CYTIDYLYLTRANSFERASE"/>
    <property type="match status" value="1"/>
</dbReference>
<keyword evidence="8" id="KW-0472">Membrane</keyword>
<dbReference type="GO" id="GO:0009244">
    <property type="term" value="P:lipopolysaccharide core region biosynthetic process"/>
    <property type="evidence" value="ECO:0007669"/>
    <property type="project" value="UniProtKB-UniRule"/>
</dbReference>
<comment type="caution">
    <text evidence="10">The sequence shown here is derived from an EMBL/GenBank/DDBJ whole genome shotgun (WGS) entry which is preliminary data.</text>
</comment>
<keyword evidence="11" id="KW-1185">Reference proteome</keyword>
<comment type="function">
    <text evidence="8">Involved in lipopolysaccharide (LPS) biosynthesis. Catalyzes the transfer of 3-deoxy-D-manno-octulosonate (Kdo) residue(s) from CMP-Kdo to lipid IV(A), the tetraacyldisaccharide-1,4'-bisphosphate precursor of lipid A.</text>
</comment>